<dbReference type="RefSeq" id="WP_148690580.1">
    <property type="nucleotide sequence ID" value="NZ_CP020477.1"/>
</dbReference>
<keyword evidence="1" id="KW-0472">Membrane</keyword>
<protein>
    <submittedName>
        <fullName evidence="2">Uncharacterized protein</fullName>
    </submittedName>
</protein>
<keyword evidence="1" id="KW-1133">Transmembrane helix</keyword>
<evidence type="ECO:0000313" key="2">
    <source>
        <dbReference type="EMBL" id="ARM74829.1"/>
    </source>
</evidence>
<reference evidence="2 3" key="1">
    <citation type="submission" date="2017-03" db="EMBL/GenBank/DDBJ databases">
        <title>Sulfur activation and transportation mechanism of thermophilic Archaea Acidianus manzaensis YN-25.</title>
        <authorList>
            <person name="Ma Y."/>
            <person name="Yang Y."/>
            <person name="Xia J."/>
        </authorList>
    </citation>
    <scope>NUCLEOTIDE SEQUENCE [LARGE SCALE GENOMIC DNA]</scope>
    <source>
        <strain evidence="2 3">YN-25</strain>
    </source>
</reference>
<accession>A0A1W6JX55</accession>
<dbReference type="STRING" id="282676.B6F84_01500"/>
<dbReference type="GeneID" id="41589553"/>
<name>A0A1W6JX55_9CREN</name>
<keyword evidence="1" id="KW-0812">Transmembrane</keyword>
<sequence>MKIGGFILAIGIAILSLGILSINTHVDNTFTLTSKPLEINVPTTARAYINIIENATNVSAYVIISHDGNNYIVKAPYTLILSHGSYKFKTYEEGYFIKTRKIVNETETLPCGNVTVQKVINQTTYITTHNLTYPVYVHLTIYKMNIVENKTITQIIGAILLILGLALTILERFNFL</sequence>
<dbReference type="Proteomes" id="UP000193404">
    <property type="component" value="Chromosome"/>
</dbReference>
<evidence type="ECO:0000313" key="3">
    <source>
        <dbReference type="Proteomes" id="UP000193404"/>
    </source>
</evidence>
<dbReference type="EMBL" id="CP020477">
    <property type="protein sequence ID" value="ARM74829.1"/>
    <property type="molecule type" value="Genomic_DNA"/>
</dbReference>
<evidence type="ECO:0000256" key="1">
    <source>
        <dbReference type="SAM" id="Phobius"/>
    </source>
</evidence>
<proteinExistence type="predicted"/>
<feature type="transmembrane region" description="Helical" evidence="1">
    <location>
        <begin position="151"/>
        <end position="170"/>
    </location>
</feature>
<organism evidence="2 3">
    <name type="scientific">Acidianus manzaensis</name>
    <dbReference type="NCBI Taxonomy" id="282676"/>
    <lineage>
        <taxon>Archaea</taxon>
        <taxon>Thermoproteota</taxon>
        <taxon>Thermoprotei</taxon>
        <taxon>Sulfolobales</taxon>
        <taxon>Sulfolobaceae</taxon>
        <taxon>Acidianus</taxon>
    </lineage>
</organism>
<keyword evidence="3" id="KW-1185">Reference proteome</keyword>
<dbReference type="OrthoDB" id="34758at2157"/>
<feature type="transmembrane region" description="Helical" evidence="1">
    <location>
        <begin position="6"/>
        <end position="26"/>
    </location>
</feature>
<dbReference type="KEGG" id="aman:B6F84_01500"/>
<gene>
    <name evidence="2" type="ORF">B6F84_01500</name>
</gene>
<dbReference type="AlphaFoldDB" id="A0A1W6JX55"/>